<dbReference type="InterPro" id="IPR054828">
    <property type="entry name" value="Vit_B12_bind_prot"/>
</dbReference>
<dbReference type="Gene3D" id="3.40.50.1980">
    <property type="entry name" value="Nitrogenase molybdenum iron protein domain"/>
    <property type="match status" value="2"/>
</dbReference>
<reference evidence="4 5" key="2">
    <citation type="submission" date="2018-06" db="EMBL/GenBank/DDBJ databases">
        <authorList>
            <person name="Zhirakovskaya E."/>
        </authorList>
    </citation>
    <scope>NUCLEOTIDE SEQUENCE [LARGE SCALE GENOMIC DNA]</scope>
    <source>
        <strain evidence="4 5">FBKL4.011</strain>
    </source>
</reference>
<dbReference type="InterPro" id="IPR002491">
    <property type="entry name" value="ABC_transptr_periplasmic_BD"/>
</dbReference>
<dbReference type="EMBL" id="QJKK01000012">
    <property type="protein sequence ID" value="RAL21853.1"/>
    <property type="molecule type" value="Genomic_DNA"/>
</dbReference>
<dbReference type="InterPro" id="IPR050902">
    <property type="entry name" value="ABC_Transporter_SBP"/>
</dbReference>
<keyword evidence="5" id="KW-1185">Reference proteome</keyword>
<keyword evidence="2" id="KW-0732">Signal</keyword>
<dbReference type="PANTHER" id="PTHR30535">
    <property type="entry name" value="VITAMIN B12-BINDING PROTEIN"/>
    <property type="match status" value="1"/>
</dbReference>
<evidence type="ECO:0000256" key="2">
    <source>
        <dbReference type="ARBA" id="ARBA00022729"/>
    </source>
</evidence>
<feature type="domain" description="Fe/B12 periplasmic-binding" evidence="3">
    <location>
        <begin position="75"/>
        <end position="320"/>
    </location>
</feature>
<dbReference type="PROSITE" id="PS50983">
    <property type="entry name" value="FE_B12_PBP"/>
    <property type="match status" value="1"/>
</dbReference>
<reference evidence="4 5" key="1">
    <citation type="submission" date="2018-06" db="EMBL/GenBank/DDBJ databases">
        <title>Thermoflavimicrobium daqus sp. nov., a thermophilic microbe isolated from Moutai-flavour Daqu.</title>
        <authorList>
            <person name="Wang X."/>
            <person name="Zhou H."/>
        </authorList>
    </citation>
    <scope>NUCLEOTIDE SEQUENCE [LARGE SCALE GENOMIC DNA]</scope>
    <source>
        <strain evidence="4 5">FBKL4.011</strain>
    </source>
</reference>
<evidence type="ECO:0000313" key="4">
    <source>
        <dbReference type="EMBL" id="RAL21853.1"/>
    </source>
</evidence>
<comment type="similarity">
    <text evidence="1">Belongs to the bacterial solute-binding protein 8 family.</text>
</comment>
<gene>
    <name evidence="4" type="ORF">DL897_15665</name>
</gene>
<protein>
    <submittedName>
        <fullName evidence="4">ABC transporter substrate-binding protein</fullName>
    </submittedName>
</protein>
<sequence>MQEKNTKEVRSMRNRKSWCSMLNLVLILSIFILAGCSTKSGVNTPSPVNPSSVNYPLTLTDQAGNKVTLDKQPKRIVSLAPSATEIAFALGLNKEVVGVTTNDDYPAEVKKLPKVGDMNINPEKVLELKPDLVLAAKLNGKETLDKLKKLGLKVLVLDANNYKDVYRSIALAGSATNRAFESDEIIKNMEQEKLALYRTVGQIPENQRVKVWIEISPQLHTTGKGTFIDELVTLASGKNVANGQQGWPQISAEQVVKWNPDVIISTYGDTQGILKRKGFENVTAVKNKRVVAVDQNLISRPGPRIWKGYKEIIKALYPDKVK</sequence>
<dbReference type="NCBIfam" id="NF038402">
    <property type="entry name" value="TroA_like"/>
    <property type="match status" value="1"/>
</dbReference>
<dbReference type="AlphaFoldDB" id="A0A364K1P7"/>
<dbReference type="Proteomes" id="UP000251213">
    <property type="component" value="Unassembled WGS sequence"/>
</dbReference>
<evidence type="ECO:0000259" key="3">
    <source>
        <dbReference type="PROSITE" id="PS50983"/>
    </source>
</evidence>
<dbReference type="CDD" id="cd01143">
    <property type="entry name" value="YvrC"/>
    <property type="match status" value="1"/>
</dbReference>
<dbReference type="Pfam" id="PF01497">
    <property type="entry name" value="Peripla_BP_2"/>
    <property type="match status" value="1"/>
</dbReference>
<dbReference type="PANTHER" id="PTHR30535:SF34">
    <property type="entry name" value="MOLYBDATE-BINDING PROTEIN MOLA"/>
    <property type="match status" value="1"/>
</dbReference>
<proteinExistence type="inferred from homology"/>
<dbReference type="SUPFAM" id="SSF53807">
    <property type="entry name" value="Helical backbone' metal receptor"/>
    <property type="match status" value="1"/>
</dbReference>
<evidence type="ECO:0000313" key="5">
    <source>
        <dbReference type="Proteomes" id="UP000251213"/>
    </source>
</evidence>
<name>A0A364K1P7_9BACL</name>
<organism evidence="4 5">
    <name type="scientific">Thermoflavimicrobium daqui</name>
    <dbReference type="NCBI Taxonomy" id="2137476"/>
    <lineage>
        <taxon>Bacteria</taxon>
        <taxon>Bacillati</taxon>
        <taxon>Bacillota</taxon>
        <taxon>Bacilli</taxon>
        <taxon>Bacillales</taxon>
        <taxon>Thermoactinomycetaceae</taxon>
        <taxon>Thermoflavimicrobium</taxon>
    </lineage>
</organism>
<accession>A0A364K1P7</accession>
<dbReference type="GO" id="GO:0071281">
    <property type="term" value="P:cellular response to iron ion"/>
    <property type="evidence" value="ECO:0007669"/>
    <property type="project" value="TreeGrafter"/>
</dbReference>
<comment type="caution">
    <text evidence="4">The sequence shown here is derived from an EMBL/GenBank/DDBJ whole genome shotgun (WGS) entry which is preliminary data.</text>
</comment>
<evidence type="ECO:0000256" key="1">
    <source>
        <dbReference type="ARBA" id="ARBA00008814"/>
    </source>
</evidence>
<dbReference type="OrthoDB" id="9816357at2"/>